<gene>
    <name evidence="1" type="ORF">LCGC14_1467460</name>
</gene>
<organism evidence="1">
    <name type="scientific">marine sediment metagenome</name>
    <dbReference type="NCBI Taxonomy" id="412755"/>
    <lineage>
        <taxon>unclassified sequences</taxon>
        <taxon>metagenomes</taxon>
        <taxon>ecological metagenomes</taxon>
    </lineage>
</organism>
<proteinExistence type="predicted"/>
<sequence>MLAAGNIDTQNSAKPLRTASLRPNRFLPTNYGCQGFFMCISGFRGILDHGKRTLTWVADRGLYGLDTLCRIVDGVEDHFITWEKNYKQDGWDEKAQEQQFKYLRPRNNAEDLLCFRFRWQEHPWPREPRFRRLIVRAANPGRREIEVSILTSDPDRDGASVIKVIFNRW</sequence>
<evidence type="ECO:0000313" key="1">
    <source>
        <dbReference type="EMBL" id="KKM67799.1"/>
    </source>
</evidence>
<protein>
    <submittedName>
        <fullName evidence="1">Uncharacterized protein</fullName>
    </submittedName>
</protein>
<comment type="caution">
    <text evidence="1">The sequence shown here is derived from an EMBL/GenBank/DDBJ whole genome shotgun (WGS) entry which is preliminary data.</text>
</comment>
<dbReference type="AlphaFoldDB" id="A0A0F9JDF2"/>
<feature type="non-terminal residue" evidence="1">
    <location>
        <position position="169"/>
    </location>
</feature>
<name>A0A0F9JDF2_9ZZZZ</name>
<accession>A0A0F9JDF2</accession>
<reference evidence="1" key="1">
    <citation type="journal article" date="2015" name="Nature">
        <title>Complex archaea that bridge the gap between prokaryotes and eukaryotes.</title>
        <authorList>
            <person name="Spang A."/>
            <person name="Saw J.H."/>
            <person name="Jorgensen S.L."/>
            <person name="Zaremba-Niedzwiedzka K."/>
            <person name="Martijn J."/>
            <person name="Lind A.E."/>
            <person name="van Eijk R."/>
            <person name="Schleper C."/>
            <person name="Guy L."/>
            <person name="Ettema T.J."/>
        </authorList>
    </citation>
    <scope>NUCLEOTIDE SEQUENCE</scope>
</reference>
<dbReference type="EMBL" id="LAZR01010284">
    <property type="protein sequence ID" value="KKM67799.1"/>
    <property type="molecule type" value="Genomic_DNA"/>
</dbReference>